<dbReference type="Gene3D" id="3.30.70.330">
    <property type="match status" value="1"/>
</dbReference>
<feature type="compositionally biased region" description="Polar residues" evidence="13">
    <location>
        <begin position="305"/>
        <end position="315"/>
    </location>
</feature>
<feature type="transmembrane region" description="Helical" evidence="14">
    <location>
        <begin position="388"/>
        <end position="409"/>
    </location>
</feature>
<dbReference type="STRING" id="307972.A0A2G8JN46"/>
<dbReference type="InterPro" id="IPR003887">
    <property type="entry name" value="LEM_dom"/>
</dbReference>
<dbReference type="InterPro" id="IPR018996">
    <property type="entry name" value="Man1/Src1-like_C"/>
</dbReference>
<dbReference type="InterPro" id="IPR041885">
    <property type="entry name" value="MAN1_winged_helix_dom"/>
</dbReference>
<evidence type="ECO:0000256" key="9">
    <source>
        <dbReference type="ARBA" id="ARBA00023212"/>
    </source>
</evidence>
<evidence type="ECO:0000256" key="6">
    <source>
        <dbReference type="ARBA" id="ARBA00022989"/>
    </source>
</evidence>
<dbReference type="SMART" id="SM00540">
    <property type="entry name" value="LEM"/>
    <property type="match status" value="1"/>
</dbReference>
<dbReference type="GO" id="GO:0006998">
    <property type="term" value="P:nuclear envelope organization"/>
    <property type="evidence" value="ECO:0007669"/>
    <property type="project" value="TreeGrafter"/>
</dbReference>
<evidence type="ECO:0000256" key="7">
    <source>
        <dbReference type="ARBA" id="ARBA00022990"/>
    </source>
</evidence>
<dbReference type="Gene3D" id="1.10.720.40">
    <property type="match status" value="1"/>
</dbReference>
<evidence type="ECO:0000256" key="13">
    <source>
        <dbReference type="SAM" id="MobiDB-lite"/>
    </source>
</evidence>
<keyword evidence="17" id="KW-1185">Reference proteome</keyword>
<proteinExistence type="predicted"/>
<dbReference type="GO" id="GO:0031490">
    <property type="term" value="F:chromatin DNA binding"/>
    <property type="evidence" value="ECO:0007669"/>
    <property type="project" value="TreeGrafter"/>
</dbReference>
<comment type="subcellular location">
    <subcellularLocation>
        <location evidence="1">Cytoplasm</location>
        <location evidence="1">Cytoskeleton</location>
        <location evidence="1">Spindle</location>
    </subcellularLocation>
    <subcellularLocation>
        <location evidence="2">Nucleus inner membrane</location>
        <topology evidence="2">Multi-pass membrane protein</topology>
    </subcellularLocation>
</comment>
<feature type="compositionally biased region" description="Polar residues" evidence="13">
    <location>
        <begin position="277"/>
        <end position="287"/>
    </location>
</feature>
<keyword evidence="6 14" id="KW-1133">Transmembrane helix</keyword>
<keyword evidence="3" id="KW-0963">Cytoplasm</keyword>
<evidence type="ECO:0000259" key="15">
    <source>
        <dbReference type="PROSITE" id="PS50954"/>
    </source>
</evidence>
<comment type="caution">
    <text evidence="16">The sequence shown here is derived from an EMBL/GenBank/DDBJ whole genome shotgun (WGS) entry which is preliminary data.</text>
</comment>
<feature type="compositionally biased region" description="Acidic residues" evidence="13">
    <location>
        <begin position="112"/>
        <end position="124"/>
    </location>
</feature>
<dbReference type="PROSITE" id="PS50954">
    <property type="entry name" value="LEM"/>
    <property type="match status" value="1"/>
</dbReference>
<feature type="compositionally biased region" description="Polar residues" evidence="13">
    <location>
        <begin position="201"/>
        <end position="221"/>
    </location>
</feature>
<dbReference type="PANTHER" id="PTHR13428:SF12">
    <property type="entry name" value="INNER NUCLEAR MEMBRANE PROTEIN MAN1"/>
    <property type="match status" value="1"/>
</dbReference>
<sequence length="841" mass="95104">MADSIADITSLSDAKLRSELVRLGFQAGPVTKTTRSILQKKLLKLRSEQKKAPKRASIAVPSRKVLGFSSDESENDVRPTGTKTRQAILRRRSARGRLNTQSRRKGTKAAEESENESNDEENVDIDLPTSHSFSFLNRPNVRSKSTTFQPNDIHTANAQARPNNRSGTRLSSDYAENDHTSRSFSETNNKTFDHQLPKPSKGNSSFFSTQRIFGSQPANDNEFSDSDIGQDNEPASWKGKKGQTSLGLTRNDASVYNAKPNASNTRHSGTGLDASPGNVNKTFSVANDNGDKENDDLSIRRRRSLNSTPKTSTPRKLTPHSYDKTDVDVSLSSKPDRRKRNDISNVQGARYDNSTRNQSHHSSHSLLEQEFPTEENLSASLGSKYSHVISTVLLACAFIFFAVLGVLYISVGSEDNRPLICDGSAKYEQDEEFMLKAAQFVSDRLSERGGLFVCGTLDQLKDGNMTRKEVIQLLEDEFVSYENSQGNPLWAEGILQQILERAIEKEWKFQMYNASGDKITDVNDIESTQYLSTEHTSLPWLCRVRRSASLVLLRLTVIIIFVIFAWLFVLYLRYYWRTQELERDEVLAMVEKILDMLSKHHRACQNDTKNNHAYQAIPHIRDSIIAPAERQKKERIWKKAVQFINTHESRVRVETQRIEGEEFQVWRWVQASPSPHLTSFAPVMELEYNPNRVKVWQGTAFDNPEAAVKMRSYSPTECLKIRNMFDISLESSEHWEIVIEDAVMERCGADNGIVHVAADKNSTEGCVYVKFVSPEMAGQGFRKLHGSWFDGKLITVKFLRLERYHTRFPEAVHALNPIKPSNNLQKSLSVINRPSVGGEAT</sequence>
<protein>
    <recommendedName>
        <fullName evidence="12">LEM domain-containing protein 2</fullName>
    </recommendedName>
</protein>
<evidence type="ECO:0000256" key="4">
    <source>
        <dbReference type="ARBA" id="ARBA00022553"/>
    </source>
</evidence>
<dbReference type="AlphaFoldDB" id="A0A2G8JN46"/>
<dbReference type="InterPro" id="IPR012677">
    <property type="entry name" value="Nucleotide-bd_a/b_plait_sf"/>
</dbReference>
<feature type="compositionally biased region" description="Polar residues" evidence="13">
    <location>
        <begin position="129"/>
        <end position="171"/>
    </location>
</feature>
<evidence type="ECO:0000256" key="2">
    <source>
        <dbReference type="ARBA" id="ARBA00004473"/>
    </source>
</evidence>
<evidence type="ECO:0000256" key="5">
    <source>
        <dbReference type="ARBA" id="ARBA00022692"/>
    </source>
</evidence>
<keyword evidence="4" id="KW-0597">Phosphoprotein</keyword>
<dbReference type="GO" id="GO:0005637">
    <property type="term" value="C:nuclear inner membrane"/>
    <property type="evidence" value="ECO:0007669"/>
    <property type="project" value="UniProtKB-SubCell"/>
</dbReference>
<evidence type="ECO:0000256" key="10">
    <source>
        <dbReference type="ARBA" id="ARBA00023242"/>
    </source>
</evidence>
<keyword evidence="7" id="KW-0007">Acetylation</keyword>
<dbReference type="CDD" id="cd12940">
    <property type="entry name" value="LEM_LAP2_LEMD1"/>
    <property type="match status" value="1"/>
</dbReference>
<dbReference type="Gene3D" id="1.10.10.1180">
    <property type="entry name" value="MAN1, winged-helix domain"/>
    <property type="match status" value="1"/>
</dbReference>
<feature type="transmembrane region" description="Helical" evidence="14">
    <location>
        <begin position="551"/>
        <end position="576"/>
    </location>
</feature>
<keyword evidence="5 14" id="KW-0812">Transmembrane</keyword>
<dbReference type="Pfam" id="PF09402">
    <property type="entry name" value="MSC"/>
    <property type="match status" value="1"/>
</dbReference>
<dbReference type="CDD" id="cd12286">
    <property type="entry name" value="RRM_Man1"/>
    <property type="match status" value="1"/>
</dbReference>
<dbReference type="InterPro" id="IPR052277">
    <property type="entry name" value="INM_ESCRT-Associated"/>
</dbReference>
<evidence type="ECO:0000256" key="3">
    <source>
        <dbReference type="ARBA" id="ARBA00022490"/>
    </source>
</evidence>
<dbReference type="OrthoDB" id="118234at2759"/>
<feature type="compositionally biased region" description="Polar residues" evidence="13">
    <location>
        <begin position="242"/>
        <end position="268"/>
    </location>
</feature>
<dbReference type="Proteomes" id="UP000230750">
    <property type="component" value="Unassembled WGS sequence"/>
</dbReference>
<dbReference type="GO" id="GO:0005819">
    <property type="term" value="C:spindle"/>
    <property type="evidence" value="ECO:0007669"/>
    <property type="project" value="UniProtKB-SubCell"/>
</dbReference>
<evidence type="ECO:0000313" key="16">
    <source>
        <dbReference type="EMBL" id="PIK37150.1"/>
    </source>
</evidence>
<dbReference type="InterPro" id="IPR034394">
    <property type="entry name" value="Man1_RRM"/>
</dbReference>
<gene>
    <name evidence="16" type="ORF">BSL78_26016</name>
</gene>
<reference evidence="16 17" key="1">
    <citation type="journal article" date="2017" name="PLoS Biol.">
        <title>The sea cucumber genome provides insights into morphological evolution and visceral regeneration.</title>
        <authorList>
            <person name="Zhang X."/>
            <person name="Sun L."/>
            <person name="Yuan J."/>
            <person name="Sun Y."/>
            <person name="Gao Y."/>
            <person name="Zhang L."/>
            <person name="Li S."/>
            <person name="Dai H."/>
            <person name="Hamel J.F."/>
            <person name="Liu C."/>
            <person name="Yu Y."/>
            <person name="Liu S."/>
            <person name="Lin W."/>
            <person name="Guo K."/>
            <person name="Jin S."/>
            <person name="Xu P."/>
            <person name="Storey K.B."/>
            <person name="Huan P."/>
            <person name="Zhang T."/>
            <person name="Zhou Y."/>
            <person name="Zhang J."/>
            <person name="Lin C."/>
            <person name="Li X."/>
            <person name="Xing L."/>
            <person name="Huo D."/>
            <person name="Sun M."/>
            <person name="Wang L."/>
            <person name="Mercier A."/>
            <person name="Li F."/>
            <person name="Yang H."/>
            <person name="Xiang J."/>
        </authorList>
    </citation>
    <scope>NUCLEOTIDE SEQUENCE [LARGE SCALE GENOMIC DNA]</scope>
    <source>
        <strain evidence="16">Shaxun</strain>
        <tissue evidence="16">Muscle</tissue>
    </source>
</reference>
<evidence type="ECO:0000256" key="12">
    <source>
        <dbReference type="ARBA" id="ARBA00069076"/>
    </source>
</evidence>
<dbReference type="GO" id="GO:0030514">
    <property type="term" value="P:negative regulation of BMP signaling pathway"/>
    <property type="evidence" value="ECO:0007669"/>
    <property type="project" value="TreeGrafter"/>
</dbReference>
<comment type="subunit">
    <text evidence="11">Interacts (via N-terminus) with LMNA isoform C (via C-terminus) (in vitro). Interacts (via LEM domain) with BANF1. Interacts (via C-terminus) with CHMP7. Interacts (via N-terminus) with tubulin; the interaction causes microtubule bundling and stabilization (in vitro).</text>
</comment>
<feature type="compositionally biased region" description="Polar residues" evidence="13">
    <location>
        <begin position="343"/>
        <end position="357"/>
    </location>
</feature>
<feature type="compositionally biased region" description="Basic and acidic residues" evidence="13">
    <location>
        <begin position="289"/>
        <end position="299"/>
    </location>
</feature>
<feature type="domain" description="LEM" evidence="15">
    <location>
        <begin position="5"/>
        <end position="49"/>
    </location>
</feature>
<evidence type="ECO:0000256" key="11">
    <source>
        <dbReference type="ARBA" id="ARBA00063442"/>
    </source>
</evidence>
<keyword evidence="9" id="KW-0206">Cytoskeleton</keyword>
<dbReference type="FunFam" id="3.30.70.330:FF:000176">
    <property type="entry name" value="Inner nuclear membrane protein Man1"/>
    <property type="match status" value="1"/>
</dbReference>
<name>A0A2G8JN46_STIJA</name>
<evidence type="ECO:0000256" key="14">
    <source>
        <dbReference type="SAM" id="Phobius"/>
    </source>
</evidence>
<dbReference type="EMBL" id="MRZV01001548">
    <property type="protein sequence ID" value="PIK37150.1"/>
    <property type="molecule type" value="Genomic_DNA"/>
</dbReference>
<evidence type="ECO:0000313" key="17">
    <source>
        <dbReference type="Proteomes" id="UP000230750"/>
    </source>
</evidence>
<dbReference type="Pfam" id="PF03020">
    <property type="entry name" value="LEM"/>
    <property type="match status" value="1"/>
</dbReference>
<dbReference type="PANTHER" id="PTHR13428">
    <property type="entry name" value="INNER NUCLEAR MEMBRANE PROTEIN MAN1 LEM DOMAIN CONTAINING PROTEIN"/>
    <property type="match status" value="1"/>
</dbReference>
<evidence type="ECO:0000256" key="8">
    <source>
        <dbReference type="ARBA" id="ARBA00023136"/>
    </source>
</evidence>
<dbReference type="FunFam" id="1.10.10.1180:FF:000002">
    <property type="entry name" value="LEM domain-containing protein 2"/>
    <property type="match status" value="1"/>
</dbReference>
<dbReference type="SUPFAM" id="SSF54928">
    <property type="entry name" value="RNA-binding domain, RBD"/>
    <property type="match status" value="1"/>
</dbReference>
<dbReference type="FunFam" id="1.10.720.40:FF:000001">
    <property type="entry name" value="LEM domain containing 2, isoform CRA_a"/>
    <property type="match status" value="1"/>
</dbReference>
<evidence type="ECO:0000256" key="1">
    <source>
        <dbReference type="ARBA" id="ARBA00004186"/>
    </source>
</evidence>
<dbReference type="SUPFAM" id="SSF63451">
    <property type="entry name" value="LEM domain"/>
    <property type="match status" value="1"/>
</dbReference>
<keyword evidence="8 14" id="KW-0472">Membrane</keyword>
<dbReference type="InterPro" id="IPR035979">
    <property type="entry name" value="RBD_domain_sf"/>
</dbReference>
<accession>A0A2G8JN46</accession>
<organism evidence="16 17">
    <name type="scientific">Stichopus japonicus</name>
    <name type="common">Sea cucumber</name>
    <dbReference type="NCBI Taxonomy" id="307972"/>
    <lineage>
        <taxon>Eukaryota</taxon>
        <taxon>Metazoa</taxon>
        <taxon>Echinodermata</taxon>
        <taxon>Eleutherozoa</taxon>
        <taxon>Echinozoa</taxon>
        <taxon>Holothuroidea</taxon>
        <taxon>Aspidochirotacea</taxon>
        <taxon>Aspidochirotida</taxon>
        <taxon>Stichopodidae</taxon>
        <taxon>Apostichopus</taxon>
    </lineage>
</organism>
<feature type="region of interest" description="Disordered" evidence="13">
    <location>
        <begin position="46"/>
        <end position="371"/>
    </location>
</feature>
<keyword evidence="10" id="KW-0539">Nucleus</keyword>
<dbReference type="InterPro" id="IPR011015">
    <property type="entry name" value="LEM/LEM-like_dom_sf"/>
</dbReference>